<dbReference type="InterPro" id="IPR012338">
    <property type="entry name" value="Beta-lactam/transpept-like"/>
</dbReference>
<dbReference type="SUPFAM" id="SSF56601">
    <property type="entry name" value="beta-lactamase/transpeptidase-like"/>
    <property type="match status" value="1"/>
</dbReference>
<dbReference type="EMBL" id="BSOB01000010">
    <property type="protein sequence ID" value="GLQ92620.1"/>
    <property type="molecule type" value="Genomic_DNA"/>
</dbReference>
<dbReference type="InterPro" id="IPR050491">
    <property type="entry name" value="AmpC-like"/>
</dbReference>
<dbReference type="PANTHER" id="PTHR46825:SF15">
    <property type="entry name" value="BETA-LACTAMASE-RELATED DOMAIN-CONTAINING PROTEIN"/>
    <property type="match status" value="1"/>
</dbReference>
<dbReference type="Proteomes" id="UP001156670">
    <property type="component" value="Unassembled WGS sequence"/>
</dbReference>
<evidence type="ECO:0000313" key="4">
    <source>
        <dbReference type="Proteomes" id="UP001156670"/>
    </source>
</evidence>
<evidence type="ECO:0000259" key="2">
    <source>
        <dbReference type="Pfam" id="PF00144"/>
    </source>
</evidence>
<proteinExistence type="predicted"/>
<dbReference type="Gene3D" id="3.40.710.10">
    <property type="entry name" value="DD-peptidase/beta-lactamase superfamily"/>
    <property type="match status" value="1"/>
</dbReference>
<name>A0ABQ5XLR3_9GAMM</name>
<dbReference type="GO" id="GO:0016787">
    <property type="term" value="F:hydrolase activity"/>
    <property type="evidence" value="ECO:0007669"/>
    <property type="project" value="UniProtKB-KW"/>
</dbReference>
<dbReference type="Pfam" id="PF00144">
    <property type="entry name" value="Beta-lactamase"/>
    <property type="match status" value="1"/>
</dbReference>
<keyword evidence="3" id="KW-0378">Hydrolase</keyword>
<organism evidence="3 4">
    <name type="scientific">Dyella acidisoli</name>
    <dbReference type="NCBI Taxonomy" id="1867834"/>
    <lineage>
        <taxon>Bacteria</taxon>
        <taxon>Pseudomonadati</taxon>
        <taxon>Pseudomonadota</taxon>
        <taxon>Gammaproteobacteria</taxon>
        <taxon>Lysobacterales</taxon>
        <taxon>Rhodanobacteraceae</taxon>
        <taxon>Dyella</taxon>
    </lineage>
</organism>
<keyword evidence="4" id="KW-1185">Reference proteome</keyword>
<feature type="domain" description="Beta-lactamase-related" evidence="2">
    <location>
        <begin position="111"/>
        <end position="432"/>
    </location>
</feature>
<protein>
    <submittedName>
        <fullName evidence="3">Serine hydrolase</fullName>
    </submittedName>
</protein>
<reference evidence="4" key="1">
    <citation type="journal article" date="2019" name="Int. J. Syst. Evol. Microbiol.">
        <title>The Global Catalogue of Microorganisms (GCM) 10K type strain sequencing project: providing services to taxonomists for standard genome sequencing and annotation.</title>
        <authorList>
            <consortium name="The Broad Institute Genomics Platform"/>
            <consortium name="The Broad Institute Genome Sequencing Center for Infectious Disease"/>
            <person name="Wu L."/>
            <person name="Ma J."/>
        </authorList>
    </citation>
    <scope>NUCLEOTIDE SEQUENCE [LARGE SCALE GENOMIC DNA]</scope>
    <source>
        <strain evidence="4">NBRC 111980</strain>
    </source>
</reference>
<dbReference type="PANTHER" id="PTHR46825">
    <property type="entry name" value="D-ALANYL-D-ALANINE-CARBOXYPEPTIDASE/ENDOPEPTIDASE AMPH"/>
    <property type="match status" value="1"/>
</dbReference>
<comment type="caution">
    <text evidence="3">The sequence shown here is derived from an EMBL/GenBank/DDBJ whole genome shotgun (WGS) entry which is preliminary data.</text>
</comment>
<feature type="compositionally biased region" description="Basic residues" evidence="1">
    <location>
        <begin position="471"/>
        <end position="480"/>
    </location>
</feature>
<feature type="region of interest" description="Disordered" evidence="1">
    <location>
        <begin position="66"/>
        <end position="93"/>
    </location>
</feature>
<sequence length="480" mass="52344">MISAQPVLRLSDRQAAAHGLAAIIDRLLGVTPRPKEASSMQFRKLSLLIAGSLGIAAILIPASAARAGSTDTQPTTDVPVRHDTADSGATATLPPERVKETLDAYSHWLDVVAERNEVAGLATAVVVNNKVAFERTIGYADTSTQEPVTPTTVFRLASLSKAFATAVTGLLIEEGRFDWNTKLADALPFFQLKDAQASGTVTVRDILGQRLGLPHNTYDQMLEDNVPYEELVRKLDEVNLTCNVGQCYGYQNVAFSLIGDLIYAETGDFFYHQVDKRIFFPLGMTTASYGREALESSKSWARPHRPHGAHAWESFDPKEAYYRVAPAAGVNASLRDMEQWLIAQMGGRPDVLSPALLDELHAPGVSTPGEMHAAPWRHARVTAASYALGWRVFTYGGETMVFHAGAVEGYRTMIAFFPKYRVGMVSMWNSPGAVGTDLMPMVFDAMLGLPHVDWAGVESDPPANRSAPEKVRHKSRHHGG</sequence>
<evidence type="ECO:0000313" key="3">
    <source>
        <dbReference type="EMBL" id="GLQ92620.1"/>
    </source>
</evidence>
<feature type="region of interest" description="Disordered" evidence="1">
    <location>
        <begin position="458"/>
        <end position="480"/>
    </location>
</feature>
<accession>A0ABQ5XLR3</accession>
<evidence type="ECO:0000256" key="1">
    <source>
        <dbReference type="SAM" id="MobiDB-lite"/>
    </source>
</evidence>
<dbReference type="InterPro" id="IPR001466">
    <property type="entry name" value="Beta-lactam-related"/>
</dbReference>
<gene>
    <name evidence="3" type="primary">bla</name>
    <name evidence="3" type="ORF">GCM10007901_15710</name>
</gene>